<comment type="caution">
    <text evidence="12">The sequence shown here is derived from an EMBL/GenBank/DDBJ whole genome shotgun (WGS) entry which is preliminary data.</text>
</comment>
<evidence type="ECO:0000313" key="12">
    <source>
        <dbReference type="EMBL" id="PAA51938.1"/>
    </source>
</evidence>
<dbReference type="STRING" id="282301.A0A267DRL7"/>
<evidence type="ECO:0000256" key="10">
    <source>
        <dbReference type="PROSITE-ProRule" id="PRU00175"/>
    </source>
</evidence>
<sequence length="296" mass="31258">SQLAPMDKQKCPECKATKYTNPSLKMMVNACGHALCENCVDILFSRGSGACPQCKTPLRRGQFRFQMFEDSQVEKELDIRKRLMKDLNLSEDNFSSLAEYNNYLEFVESAVFNLANEIDVEATKRSVEEFKKAHADAIKSNRLRRRPELAALDNVIESEASGSGRSNGVETAAAAAAPGATASDAAAAGAAAAVSSAASVSTASSTASAGVASTASMAGQNSRPPASSLDPDTLAELVKPHRLALNGPSLDSAAADAAVSVLADRLPADYPAGGYTAQLGLHRLLADAYCDLYYRL</sequence>
<keyword evidence="13" id="KW-1185">Reference proteome</keyword>
<dbReference type="PANTHER" id="PTHR12683:SF13">
    <property type="entry name" value="CDK-ACTIVATING KINASE ASSEMBLY FACTOR MAT1"/>
    <property type="match status" value="1"/>
</dbReference>
<name>A0A267DRL7_9PLAT</name>
<dbReference type="Proteomes" id="UP000215902">
    <property type="component" value="Unassembled WGS sequence"/>
</dbReference>
<dbReference type="CDD" id="cd16517">
    <property type="entry name" value="RING-HC_MAT1"/>
    <property type="match status" value="1"/>
</dbReference>
<dbReference type="Pfam" id="PF06391">
    <property type="entry name" value="MAT1"/>
    <property type="match status" value="1"/>
</dbReference>
<reference evidence="12 13" key="1">
    <citation type="submission" date="2017-06" db="EMBL/GenBank/DDBJ databases">
        <title>A platform for efficient transgenesis in Macrostomum lignano, a flatworm model organism for stem cell research.</title>
        <authorList>
            <person name="Berezikov E."/>
        </authorList>
    </citation>
    <scope>NUCLEOTIDE SEQUENCE [LARGE SCALE GENOMIC DNA]</scope>
    <source>
        <strain evidence="12">DV1</strain>
        <tissue evidence="12">Whole organism</tissue>
    </source>
</reference>
<dbReference type="Pfam" id="PF17121">
    <property type="entry name" value="zf-C3HC4_5"/>
    <property type="match status" value="1"/>
</dbReference>
<evidence type="ECO:0000256" key="3">
    <source>
        <dbReference type="ARBA" id="ARBA00022771"/>
    </source>
</evidence>
<dbReference type="OrthoDB" id="5963at2759"/>
<dbReference type="InterPro" id="IPR013083">
    <property type="entry name" value="Znf_RING/FYVE/PHD"/>
</dbReference>
<dbReference type="InterPro" id="IPR004575">
    <property type="entry name" value="MAT1/Tfb3"/>
</dbReference>
<dbReference type="Gene3D" id="3.30.40.10">
    <property type="entry name" value="Zinc/RING finger domain, C3HC4 (zinc finger)"/>
    <property type="match status" value="1"/>
</dbReference>
<organism evidence="12 13">
    <name type="scientific">Macrostomum lignano</name>
    <dbReference type="NCBI Taxonomy" id="282301"/>
    <lineage>
        <taxon>Eukaryota</taxon>
        <taxon>Metazoa</taxon>
        <taxon>Spiralia</taxon>
        <taxon>Lophotrochozoa</taxon>
        <taxon>Platyhelminthes</taxon>
        <taxon>Rhabditophora</taxon>
        <taxon>Macrostomorpha</taxon>
        <taxon>Macrostomida</taxon>
        <taxon>Macrostomidae</taxon>
        <taxon>Macrostomum</taxon>
    </lineage>
</organism>
<dbReference type="InterPro" id="IPR017907">
    <property type="entry name" value="Znf_RING_CS"/>
</dbReference>
<dbReference type="SUPFAM" id="SSF57850">
    <property type="entry name" value="RING/U-box"/>
    <property type="match status" value="1"/>
</dbReference>
<dbReference type="PROSITE" id="PS50089">
    <property type="entry name" value="ZF_RING_2"/>
    <property type="match status" value="1"/>
</dbReference>
<evidence type="ECO:0000256" key="8">
    <source>
        <dbReference type="ARBA" id="ARBA00077720"/>
    </source>
</evidence>
<dbReference type="InterPro" id="IPR015877">
    <property type="entry name" value="MAT1_centre"/>
</dbReference>
<evidence type="ECO:0000256" key="6">
    <source>
        <dbReference type="ARBA" id="ARBA00074719"/>
    </source>
</evidence>
<evidence type="ECO:0000256" key="1">
    <source>
        <dbReference type="ARBA" id="ARBA00004123"/>
    </source>
</evidence>
<keyword evidence="5" id="KW-0539">Nucleus</keyword>
<evidence type="ECO:0000313" key="13">
    <source>
        <dbReference type="Proteomes" id="UP000215902"/>
    </source>
</evidence>
<dbReference type="EMBL" id="NIVC01003332">
    <property type="protein sequence ID" value="PAA51938.1"/>
    <property type="molecule type" value="Genomic_DNA"/>
</dbReference>
<accession>A0A267DRL7</accession>
<evidence type="ECO:0000256" key="2">
    <source>
        <dbReference type="ARBA" id="ARBA00022723"/>
    </source>
</evidence>
<dbReference type="GO" id="GO:0008270">
    <property type="term" value="F:zinc ion binding"/>
    <property type="evidence" value="ECO:0007669"/>
    <property type="project" value="UniProtKB-KW"/>
</dbReference>
<dbReference type="PANTHER" id="PTHR12683">
    <property type="entry name" value="CDK-ACTIVATING KINASE ASSEMBLY FACTOR MAT1"/>
    <property type="match status" value="1"/>
</dbReference>
<keyword evidence="3 10" id="KW-0863">Zinc-finger</keyword>
<dbReference type="FunFam" id="3.30.40.10:FF:000037">
    <property type="entry name" value="Cdk-activating kinase assembly factor MAT1, centre"/>
    <property type="match status" value="1"/>
</dbReference>
<evidence type="ECO:0000256" key="4">
    <source>
        <dbReference type="ARBA" id="ARBA00022833"/>
    </source>
</evidence>
<dbReference type="GO" id="GO:0005675">
    <property type="term" value="C:transcription factor TFIIH holo complex"/>
    <property type="evidence" value="ECO:0007669"/>
    <property type="project" value="InterPro"/>
</dbReference>
<dbReference type="GO" id="GO:0006289">
    <property type="term" value="P:nucleotide-excision repair"/>
    <property type="evidence" value="ECO:0007669"/>
    <property type="project" value="InterPro"/>
</dbReference>
<dbReference type="GO" id="GO:0006357">
    <property type="term" value="P:regulation of transcription by RNA polymerase II"/>
    <property type="evidence" value="ECO:0007669"/>
    <property type="project" value="TreeGrafter"/>
</dbReference>
<dbReference type="GO" id="GO:0061575">
    <property type="term" value="F:cyclin-dependent protein serine/threonine kinase activator activity"/>
    <property type="evidence" value="ECO:0007669"/>
    <property type="project" value="InterPro"/>
</dbReference>
<protein>
    <recommendedName>
        <fullName evidence="6">CDK-activating kinase assembly factor MAT1</fullName>
    </recommendedName>
    <alternativeName>
        <fullName evidence="9">CDK7/cyclin-H assembly factor</fullName>
    </alternativeName>
    <alternativeName>
        <fullName evidence="7">Menage a trois</fullName>
    </alternativeName>
    <alternativeName>
        <fullName evidence="8">RING finger protein MAT1</fullName>
    </alternativeName>
</protein>
<keyword evidence="2" id="KW-0479">Metal-binding</keyword>
<evidence type="ECO:0000256" key="5">
    <source>
        <dbReference type="ARBA" id="ARBA00023242"/>
    </source>
</evidence>
<feature type="non-terminal residue" evidence="12">
    <location>
        <position position="1"/>
    </location>
</feature>
<dbReference type="NCBIfam" id="TIGR00570">
    <property type="entry name" value="cdk7"/>
    <property type="match status" value="1"/>
</dbReference>
<dbReference type="AlphaFoldDB" id="A0A267DRL7"/>
<evidence type="ECO:0000256" key="9">
    <source>
        <dbReference type="ARBA" id="ARBA00083888"/>
    </source>
</evidence>
<dbReference type="InterPro" id="IPR001841">
    <property type="entry name" value="Znf_RING"/>
</dbReference>
<keyword evidence="4" id="KW-0862">Zinc</keyword>
<evidence type="ECO:0000256" key="7">
    <source>
        <dbReference type="ARBA" id="ARBA00077380"/>
    </source>
</evidence>
<feature type="domain" description="RING-type" evidence="11">
    <location>
        <begin position="11"/>
        <end position="55"/>
    </location>
</feature>
<gene>
    <name evidence="12" type="ORF">BOX15_Mlig008523g3</name>
</gene>
<proteinExistence type="predicted"/>
<dbReference type="PROSITE" id="PS00518">
    <property type="entry name" value="ZF_RING_1"/>
    <property type="match status" value="1"/>
</dbReference>
<comment type="subcellular location">
    <subcellularLocation>
        <location evidence="1">Nucleus</location>
    </subcellularLocation>
</comment>
<evidence type="ECO:0000259" key="11">
    <source>
        <dbReference type="PROSITE" id="PS50089"/>
    </source>
</evidence>